<comment type="similarity">
    <text evidence="1">Belongs to the peptidase S66 family.</text>
</comment>
<keyword evidence="9" id="KW-1185">Reference proteome</keyword>
<dbReference type="EMBL" id="CP071090">
    <property type="protein sequence ID" value="QSQ19423.1"/>
    <property type="molecule type" value="Genomic_DNA"/>
</dbReference>
<evidence type="ECO:0000256" key="2">
    <source>
        <dbReference type="ARBA" id="ARBA00022645"/>
    </source>
</evidence>
<dbReference type="PIRSF" id="PIRSF028757">
    <property type="entry name" value="LD-carboxypeptidase"/>
    <property type="match status" value="1"/>
</dbReference>
<feature type="domain" description="LD-carboxypeptidase C-terminal" evidence="7">
    <location>
        <begin position="173"/>
        <end position="287"/>
    </location>
</feature>
<sequence length="303" mass="32823">MKAPVRWLKPLPLRPRDTVHVVAPAGPFDRPGFEVGLGVISERYSPIYRPDIFSAHRYLAGDDTRRTEELSRALLDGDARAIFCARGGYGSARLLPDLPLADATSSLFVGFSDLTSVHGAMQRLGRVSIHGPVLTQLGRQPAEVRDYLFRLLESPEAPPPLTGTATYVPGMAEGHLVGGNLSVLSRLIGTPYMPPLDGAVLLLEDVTERPYRLDRMWTHLRLAGVFSHVRGIVLGDFTSCEEKDAGYSSADVLRDLAREAGLPCAAGFPMGHGDINYPVALGTQVRLDADAARLTFLEGAVRA</sequence>
<dbReference type="Proteomes" id="UP000662747">
    <property type="component" value="Chromosome"/>
</dbReference>
<dbReference type="PANTHER" id="PTHR30237:SF2">
    <property type="entry name" value="MUREIN TETRAPEPTIDE CARBOXYPEPTIDASE"/>
    <property type="match status" value="1"/>
</dbReference>
<dbReference type="InterPro" id="IPR040449">
    <property type="entry name" value="Peptidase_S66_N"/>
</dbReference>
<dbReference type="InterPro" id="IPR027478">
    <property type="entry name" value="LdcA_N"/>
</dbReference>
<gene>
    <name evidence="8" type="ORF">JY651_29350</name>
</gene>
<evidence type="ECO:0000256" key="1">
    <source>
        <dbReference type="ARBA" id="ARBA00010233"/>
    </source>
</evidence>
<dbReference type="SUPFAM" id="SSF52317">
    <property type="entry name" value="Class I glutamine amidotransferase-like"/>
    <property type="match status" value="1"/>
</dbReference>
<dbReference type="InterPro" id="IPR029062">
    <property type="entry name" value="Class_I_gatase-like"/>
</dbReference>
<protein>
    <submittedName>
        <fullName evidence="8">LD-carboxypeptidase</fullName>
    </submittedName>
</protein>
<accession>A0ABX7NM00</accession>
<dbReference type="InterPro" id="IPR040921">
    <property type="entry name" value="Peptidase_S66C"/>
</dbReference>
<evidence type="ECO:0000313" key="9">
    <source>
        <dbReference type="Proteomes" id="UP000662747"/>
    </source>
</evidence>
<dbReference type="Pfam" id="PF02016">
    <property type="entry name" value="Peptidase_S66"/>
    <property type="match status" value="1"/>
</dbReference>
<dbReference type="Pfam" id="PF17676">
    <property type="entry name" value="Peptidase_S66C"/>
    <property type="match status" value="1"/>
</dbReference>
<evidence type="ECO:0000256" key="4">
    <source>
        <dbReference type="ARBA" id="ARBA00022801"/>
    </source>
</evidence>
<dbReference type="SUPFAM" id="SSF141986">
    <property type="entry name" value="LD-carboxypeptidase A C-terminal domain-like"/>
    <property type="match status" value="1"/>
</dbReference>
<evidence type="ECO:0000313" key="8">
    <source>
        <dbReference type="EMBL" id="QSQ19423.1"/>
    </source>
</evidence>
<dbReference type="InterPro" id="IPR027461">
    <property type="entry name" value="Carboxypeptidase_A_C_sf"/>
</dbReference>
<dbReference type="CDD" id="cd07025">
    <property type="entry name" value="Peptidase_S66"/>
    <property type="match status" value="1"/>
</dbReference>
<evidence type="ECO:0000259" key="7">
    <source>
        <dbReference type="Pfam" id="PF17676"/>
    </source>
</evidence>
<evidence type="ECO:0000259" key="6">
    <source>
        <dbReference type="Pfam" id="PF02016"/>
    </source>
</evidence>
<dbReference type="PANTHER" id="PTHR30237">
    <property type="entry name" value="MURAMOYLTETRAPEPTIDE CARBOXYPEPTIDASE"/>
    <property type="match status" value="1"/>
</dbReference>
<name>A0ABX7NM00_9BACT</name>
<reference evidence="8 9" key="1">
    <citation type="submission" date="2021-02" db="EMBL/GenBank/DDBJ databases">
        <title>De Novo genome assembly of isolated myxobacteria.</title>
        <authorList>
            <person name="Stevens D.C."/>
        </authorList>
    </citation>
    <scope>NUCLEOTIDE SEQUENCE [LARGE SCALE GENOMIC DNA]</scope>
    <source>
        <strain evidence="9">SCPEA02</strain>
    </source>
</reference>
<feature type="domain" description="LD-carboxypeptidase N-terminal" evidence="6">
    <location>
        <begin position="19"/>
        <end position="131"/>
    </location>
</feature>
<dbReference type="RefSeq" id="WP_206721007.1">
    <property type="nucleotide sequence ID" value="NZ_CP071090.1"/>
</dbReference>
<keyword evidence="3" id="KW-0645">Protease</keyword>
<dbReference type="Gene3D" id="3.50.30.60">
    <property type="entry name" value="LD-carboxypeptidase A C-terminal domain-like"/>
    <property type="match status" value="1"/>
</dbReference>
<organism evidence="8 9">
    <name type="scientific">Pyxidicoccus parkwayensis</name>
    <dbReference type="NCBI Taxonomy" id="2813578"/>
    <lineage>
        <taxon>Bacteria</taxon>
        <taxon>Pseudomonadati</taxon>
        <taxon>Myxococcota</taxon>
        <taxon>Myxococcia</taxon>
        <taxon>Myxococcales</taxon>
        <taxon>Cystobacterineae</taxon>
        <taxon>Myxococcaceae</taxon>
        <taxon>Pyxidicoccus</taxon>
    </lineage>
</organism>
<keyword evidence="2" id="KW-0121">Carboxypeptidase</keyword>
<dbReference type="Gene3D" id="3.40.50.10740">
    <property type="entry name" value="Class I glutamine amidotransferase-like"/>
    <property type="match status" value="1"/>
</dbReference>
<dbReference type="InterPro" id="IPR003507">
    <property type="entry name" value="S66_fam"/>
</dbReference>
<keyword evidence="4" id="KW-0378">Hydrolase</keyword>
<evidence type="ECO:0000256" key="5">
    <source>
        <dbReference type="ARBA" id="ARBA00022825"/>
    </source>
</evidence>
<keyword evidence="5" id="KW-0720">Serine protease</keyword>
<proteinExistence type="inferred from homology"/>
<evidence type="ECO:0000256" key="3">
    <source>
        <dbReference type="ARBA" id="ARBA00022670"/>
    </source>
</evidence>